<dbReference type="Pfam" id="PF06741">
    <property type="entry name" value="LsmAD"/>
    <property type="match status" value="1"/>
</dbReference>
<evidence type="ECO:0000313" key="3">
    <source>
        <dbReference type="EMBL" id="KUJ18186.1"/>
    </source>
</evidence>
<feature type="compositionally biased region" description="Polar residues" evidence="1">
    <location>
        <begin position="77"/>
        <end position="87"/>
    </location>
</feature>
<dbReference type="Proteomes" id="UP000070700">
    <property type="component" value="Unassembled WGS sequence"/>
</dbReference>
<dbReference type="GO" id="GO:0034063">
    <property type="term" value="P:stress granule assembly"/>
    <property type="evidence" value="ECO:0007669"/>
    <property type="project" value="TreeGrafter"/>
</dbReference>
<organism evidence="3 4">
    <name type="scientific">Mollisia scopiformis</name>
    <name type="common">Conifer needle endophyte fungus</name>
    <name type="synonym">Phialocephala scopiformis</name>
    <dbReference type="NCBI Taxonomy" id="149040"/>
    <lineage>
        <taxon>Eukaryota</taxon>
        <taxon>Fungi</taxon>
        <taxon>Dikarya</taxon>
        <taxon>Ascomycota</taxon>
        <taxon>Pezizomycotina</taxon>
        <taxon>Leotiomycetes</taxon>
        <taxon>Helotiales</taxon>
        <taxon>Mollisiaceae</taxon>
        <taxon>Mollisia</taxon>
    </lineage>
</organism>
<feature type="compositionally biased region" description="Basic and acidic residues" evidence="1">
    <location>
        <begin position="25"/>
        <end position="36"/>
    </location>
</feature>
<evidence type="ECO:0000259" key="2">
    <source>
        <dbReference type="SMART" id="SM01272"/>
    </source>
</evidence>
<proteinExistence type="predicted"/>
<dbReference type="KEGG" id="psco:LY89DRAFT_583060"/>
<sequence length="915" mass="99572">MVQGKKGSDLSNGTTKYQPSNMSFPRKDLTGPKGEARQNGNASSFRTDSAISGNRNQGERTLQRWVPDAPADFDGSLESTRSKSNAPWDQFAENEKRFGVKTDYDENIYTTPLDKAHPQYKQRLAEADRKAREIERSVASNSHIAEERIRDNLAAEENGGLDEEDNGVRRQDFPPLTSSNNKYTPPARRAPTGQSTVAGAPVDPAIISSQLARPDKPAVEKTKTAPAPKQLAKPEVSTPPTTTESSFAATPEPKAVATTSSSASRTASPKVKPDGVPNATATVERDVTTAFKNFASQQRTNVEKARMTRARNDKEIKLNDLKRFADSFKLNTPVPSDLVSIIAKDPVKQKEIQEKAKRNAEAAAANPSEGVKPIAPPADVRPAQRPVPATHGASQSTISNRQTPNRNPGFANSTQFRAPAPIPQSSTQPTRAPGTLGSRLRNIEQSKQAQVPLTPGAVHEATRQPPTGPANNVDPNFSRRSSGVASAQGPRLNPHSTEFRPSPHAATFNPNGNPSSGSSPRSAVNTVPPTPISRSLLRRKPVPESERPSIKDKFNALEYIKTIKPAPEKTWKTTGGMKPAYDTFPLWRRVEDEEKPESTMHMSYAKLFEMAPFPPQPISSPNTTHAMPQVPHQHQLPFHLQQGVHNMGARQSPRQAPMNMHANQHVHGPTPPFNGHDDHRMMPSHSAQSFASPRLQNAPMYPSPMAQSAQMAYNPQMMAYPGAPPMQPQYRSLSQQHQFIPQQGQMGPIMMQNPAPTFLTSQGMAPGPQMMYAQGGPPFMPPGNGHPPQMPGVNGFPSPGRGAPMMMSQGSQQGHQQPMYGMTPGMSPGPQFAPIYPQQPPGQMPMRAYGGPNQFGTSPQQMHQFGPQQHRNNQQNGNYGNKNFQPHGAHQNGPANNQVPTGPQARTSEGNEEAK</sequence>
<dbReference type="PANTHER" id="PTHR12854:SF7">
    <property type="entry name" value="ATAXIN-2 HOMOLOG"/>
    <property type="match status" value="1"/>
</dbReference>
<dbReference type="RefSeq" id="XP_018072541.1">
    <property type="nucleotide sequence ID" value="XM_018209193.1"/>
</dbReference>
<feature type="region of interest" description="Disordered" evidence="1">
    <location>
        <begin position="343"/>
        <end position="548"/>
    </location>
</feature>
<dbReference type="GeneID" id="28818919"/>
<feature type="compositionally biased region" description="Basic and acidic residues" evidence="1">
    <location>
        <begin position="213"/>
        <end position="223"/>
    </location>
</feature>
<feature type="compositionally biased region" description="Basic and acidic residues" evidence="1">
    <location>
        <begin position="144"/>
        <end position="153"/>
    </location>
</feature>
<feature type="compositionally biased region" description="Low complexity" evidence="1">
    <location>
        <begin position="866"/>
        <end position="885"/>
    </location>
</feature>
<dbReference type="InterPro" id="IPR009604">
    <property type="entry name" value="LsmAD_domain"/>
</dbReference>
<dbReference type="SMART" id="SM01272">
    <property type="entry name" value="LsmAD"/>
    <property type="match status" value="1"/>
</dbReference>
<keyword evidence="4" id="KW-1185">Reference proteome</keyword>
<evidence type="ECO:0000256" key="1">
    <source>
        <dbReference type="SAM" id="MobiDB-lite"/>
    </source>
</evidence>
<dbReference type="AlphaFoldDB" id="A0A194XDF9"/>
<feature type="domain" description="LsmAD" evidence="2">
    <location>
        <begin position="98"/>
        <end position="171"/>
    </location>
</feature>
<dbReference type="InterPro" id="IPR045117">
    <property type="entry name" value="ATXN2-like"/>
</dbReference>
<feature type="compositionally biased region" description="Polar residues" evidence="1">
    <location>
        <begin position="38"/>
        <end position="56"/>
    </location>
</feature>
<feature type="compositionally biased region" description="Basic and acidic residues" evidence="1">
    <location>
        <begin position="123"/>
        <end position="136"/>
    </location>
</feature>
<feature type="compositionally biased region" description="Low complexity" evidence="1">
    <location>
        <begin position="509"/>
        <end position="520"/>
    </location>
</feature>
<dbReference type="GO" id="GO:0003729">
    <property type="term" value="F:mRNA binding"/>
    <property type="evidence" value="ECO:0007669"/>
    <property type="project" value="TreeGrafter"/>
</dbReference>
<feature type="region of interest" description="Disordered" evidence="1">
    <location>
        <begin position="122"/>
        <end position="281"/>
    </location>
</feature>
<feature type="region of interest" description="Disordered" evidence="1">
    <location>
        <begin position="1"/>
        <end position="94"/>
    </location>
</feature>
<feature type="compositionally biased region" description="Polar residues" evidence="1">
    <location>
        <begin position="392"/>
        <end position="416"/>
    </location>
</feature>
<feature type="compositionally biased region" description="Polar residues" evidence="1">
    <location>
        <begin position="893"/>
        <end position="908"/>
    </location>
</feature>
<dbReference type="GO" id="GO:0010494">
    <property type="term" value="C:cytoplasmic stress granule"/>
    <property type="evidence" value="ECO:0007669"/>
    <property type="project" value="TreeGrafter"/>
</dbReference>
<feature type="region of interest" description="Disordered" evidence="1">
    <location>
        <begin position="839"/>
        <end position="915"/>
    </location>
</feature>
<protein>
    <recommendedName>
        <fullName evidence="2">LsmAD domain-containing protein</fullName>
    </recommendedName>
</protein>
<feature type="compositionally biased region" description="Basic and acidic residues" evidence="1">
    <location>
        <begin position="345"/>
        <end position="360"/>
    </location>
</feature>
<reference evidence="3 4" key="1">
    <citation type="submission" date="2015-10" db="EMBL/GenBank/DDBJ databases">
        <title>Full genome of DAOMC 229536 Phialocephala scopiformis, a fungal endophyte of spruce producing the potent anti-insectan compound rugulosin.</title>
        <authorList>
            <consortium name="DOE Joint Genome Institute"/>
            <person name="Walker A.K."/>
            <person name="Frasz S.L."/>
            <person name="Seifert K.A."/>
            <person name="Miller J.D."/>
            <person name="Mondo S.J."/>
            <person name="Labutti K."/>
            <person name="Lipzen A."/>
            <person name="Dockter R."/>
            <person name="Kennedy M."/>
            <person name="Grigoriev I.V."/>
            <person name="Spatafora J.W."/>
        </authorList>
    </citation>
    <scope>NUCLEOTIDE SEQUENCE [LARGE SCALE GENOMIC DNA]</scope>
    <source>
        <strain evidence="3 4">CBS 120377</strain>
    </source>
</reference>
<dbReference type="PANTHER" id="PTHR12854">
    <property type="entry name" value="ATAXIN 2-RELATED"/>
    <property type="match status" value="1"/>
</dbReference>
<name>A0A194XDF9_MOLSC</name>
<feature type="compositionally biased region" description="Polar residues" evidence="1">
    <location>
        <begin position="854"/>
        <end position="863"/>
    </location>
</feature>
<feature type="compositionally biased region" description="Polar residues" evidence="1">
    <location>
        <begin position="469"/>
        <end position="485"/>
    </location>
</feature>
<evidence type="ECO:0000313" key="4">
    <source>
        <dbReference type="Proteomes" id="UP000070700"/>
    </source>
</evidence>
<dbReference type="OrthoDB" id="2275718at2759"/>
<dbReference type="EMBL" id="KQ947413">
    <property type="protein sequence ID" value="KUJ18186.1"/>
    <property type="molecule type" value="Genomic_DNA"/>
</dbReference>
<dbReference type="InParanoid" id="A0A194XDF9"/>
<dbReference type="STRING" id="149040.A0A194XDF9"/>
<feature type="compositionally biased region" description="Low complexity" evidence="1">
    <location>
        <begin position="234"/>
        <end position="268"/>
    </location>
</feature>
<accession>A0A194XDF9</accession>
<gene>
    <name evidence="3" type="ORF">LY89DRAFT_583060</name>
</gene>
<feature type="compositionally biased region" description="Polar residues" evidence="1">
    <location>
        <begin position="9"/>
        <end position="23"/>
    </location>
</feature>